<evidence type="ECO:0000256" key="3">
    <source>
        <dbReference type="ARBA" id="ARBA00023319"/>
    </source>
</evidence>
<accession>A0A671F4U9</accession>
<reference evidence="7 8" key="3">
    <citation type="submission" date="2018-12" db="EMBL/GenBank/DDBJ databases">
        <title>G10K-VGP greater horseshoe bat female genome, primary haplotype.</title>
        <authorList>
            <person name="Teeling E."/>
            <person name="Myers G."/>
            <person name="Vernes S."/>
            <person name="Pippel M."/>
            <person name="Winkler S."/>
            <person name="Fedrigo O."/>
            <person name="Rhie A."/>
            <person name="Koren S."/>
            <person name="Phillippy A."/>
            <person name="Lewin H."/>
            <person name="Damas J."/>
            <person name="Howe K."/>
            <person name="Mountcastle J."/>
            <person name="Jarvis E.D."/>
        </authorList>
    </citation>
    <scope>NUCLEOTIDE SEQUENCE [LARGE SCALE GENOMIC DNA]</scope>
</reference>
<evidence type="ECO:0000256" key="1">
    <source>
        <dbReference type="ARBA" id="ARBA00011360"/>
    </source>
</evidence>
<keyword evidence="3" id="KW-0393">Immunoglobulin domain</keyword>
<dbReference type="InterPro" id="IPR042495">
    <property type="entry name" value="PDGFRL"/>
</dbReference>
<dbReference type="PIRSF" id="PIRSF000615">
    <property type="entry name" value="TyrPK_CSF1-R"/>
    <property type="match status" value="1"/>
</dbReference>
<keyword evidence="8" id="KW-1185">Reference proteome</keyword>
<dbReference type="EMBL" id="JACAGC010000024">
    <property type="protein sequence ID" value="KAF6280549.1"/>
    <property type="molecule type" value="Genomic_DNA"/>
</dbReference>
<dbReference type="GeneTree" id="ENSGT00940000155506"/>
<dbReference type="AlphaFoldDB" id="A0A671F4U9"/>
<evidence type="ECO:0000313" key="8">
    <source>
        <dbReference type="Proteomes" id="UP000472240"/>
    </source>
</evidence>
<evidence type="ECO:0000313" key="6">
    <source>
        <dbReference type="EMBL" id="KAF6280549.1"/>
    </source>
</evidence>
<dbReference type="InterPro" id="IPR007110">
    <property type="entry name" value="Ig-like_dom"/>
</dbReference>
<gene>
    <name evidence="7" type="primary">CSF1R</name>
    <name evidence="6" type="ORF">mRhiFer1_003407</name>
</gene>
<reference evidence="7 8" key="2">
    <citation type="journal article" date="2018" name="Annu Rev Anim Biosci">
        <title>Bat Biology, Genomes, and the Bat1K Project: To Generate Chromosome-Level Genomes for All Living Bat Species.</title>
        <authorList>
            <person name="Teeling E.C."/>
            <person name="Vernes S.C."/>
            <person name="Davalos L.M."/>
            <person name="Ray D.A."/>
            <person name="Gilbert M.T.P."/>
            <person name="Myers E."/>
        </authorList>
    </citation>
    <scope>NUCLEOTIDE SEQUENCE</scope>
</reference>
<reference evidence="6 9" key="4">
    <citation type="journal article" date="2020" name="Nature">
        <title>Six reference-quality genomes reveal evolution of bat adaptations.</title>
        <authorList>
            <person name="Jebb D."/>
            <person name="Huang Z."/>
            <person name="Pippel M."/>
            <person name="Hughes G.M."/>
            <person name="Lavrichenko K."/>
            <person name="Devanna P."/>
            <person name="Winkler S."/>
            <person name="Jermiin L.S."/>
            <person name="Skirmuntt E.C."/>
            <person name="Katzourakis A."/>
            <person name="Burkitt-Gray L."/>
            <person name="Ray D.A."/>
            <person name="Sullivan K.A.M."/>
            <person name="Roscito J.G."/>
            <person name="Kirilenko B.M."/>
            <person name="Davalos L.M."/>
            <person name="Corthals A.P."/>
            <person name="Power M.L."/>
            <person name="Jones G."/>
            <person name="Ransome R.D."/>
            <person name="Dechmann D.K.N."/>
            <person name="Locatelli A.G."/>
            <person name="Puechmaille S.J."/>
            <person name="Fedrigo O."/>
            <person name="Jarvis E.D."/>
            <person name="Hiller M."/>
            <person name="Vernes S.C."/>
            <person name="Myers E.W."/>
            <person name="Teeling E.C."/>
        </authorList>
    </citation>
    <scope>NUCLEOTIDE SEQUENCE [LARGE SCALE GENOMIC DNA]</scope>
    <source>
        <strain evidence="6">MRhiFer1</strain>
        <tissue evidence="6">Lung</tissue>
    </source>
</reference>
<proteinExistence type="predicted"/>
<dbReference type="Gene3D" id="2.60.40.10">
    <property type="entry name" value="Immunoglobulins"/>
    <property type="match status" value="3"/>
</dbReference>
<organism evidence="7 8">
    <name type="scientific">Rhinolophus ferrumequinum</name>
    <name type="common">Greater horseshoe bat</name>
    <dbReference type="NCBI Taxonomy" id="59479"/>
    <lineage>
        <taxon>Eukaryota</taxon>
        <taxon>Metazoa</taxon>
        <taxon>Chordata</taxon>
        <taxon>Craniata</taxon>
        <taxon>Vertebrata</taxon>
        <taxon>Euteleostomi</taxon>
        <taxon>Mammalia</taxon>
        <taxon>Eutheria</taxon>
        <taxon>Laurasiatheria</taxon>
        <taxon>Chiroptera</taxon>
        <taxon>Yinpterochiroptera</taxon>
        <taxon>Rhinolophoidea</taxon>
        <taxon>Rhinolophidae</taxon>
        <taxon>Rhinolophinae</taxon>
        <taxon>Rhinolophus</taxon>
    </lineage>
</organism>
<protein>
    <recommendedName>
        <fullName evidence="2">Platelet-derived growth factor receptor-like protein</fullName>
    </recommendedName>
</protein>
<dbReference type="Proteomes" id="UP000472240">
    <property type="component" value="Chromosome 24"/>
</dbReference>
<evidence type="ECO:0000313" key="9">
    <source>
        <dbReference type="Proteomes" id="UP000585614"/>
    </source>
</evidence>
<sequence length="307" mass="33456">MGPGALLVLLVATAWHAQGVPVIEPSSPELVVKPGATVTLRCTGNGSVEWDGPISSPYWTLDPQDPCSILTTNNATFRNTGTYRCTETGDPLGGSATIHLYVKDPARPWNLLAEKVTVWEGQDALLPCLLTDPALEAGVSLTQVRNRPVLRQTNYTFSPRHGFTIHNAKYVESRDYQCSAQVDGRTVTTLGIRLKVQKVIPEPPTVTLEPKELVRIQGEAAQIVCSASDVDVHFDVFLQRGNTKLTILEHSDFHQNRFQKVLTLNLDQVGFQHAGNYSCVATNIQGVQSSSMVFRVVGIPPPSSCLA</sequence>
<dbReference type="InterPro" id="IPR013151">
    <property type="entry name" value="Immunoglobulin_dom"/>
</dbReference>
<dbReference type="GO" id="GO:0050793">
    <property type="term" value="P:regulation of developmental process"/>
    <property type="evidence" value="ECO:0007669"/>
    <property type="project" value="UniProtKB-ARBA"/>
</dbReference>
<dbReference type="Proteomes" id="UP000585614">
    <property type="component" value="Unassembled WGS sequence"/>
</dbReference>
<dbReference type="GO" id="GO:0030097">
    <property type="term" value="P:hemopoiesis"/>
    <property type="evidence" value="ECO:0007669"/>
    <property type="project" value="UniProtKB-ARBA"/>
</dbReference>
<feature type="signal peptide" evidence="4">
    <location>
        <begin position="1"/>
        <end position="19"/>
    </location>
</feature>
<evidence type="ECO:0000259" key="5">
    <source>
        <dbReference type="PROSITE" id="PS50835"/>
    </source>
</evidence>
<dbReference type="PANTHER" id="PTHR15360">
    <property type="entry name" value="PLATELET-DERIVED GROWTH FACTOR RECEPTOR LIKE"/>
    <property type="match status" value="1"/>
</dbReference>
<comment type="subunit">
    <text evidence="1">Forms a complex composed of PDGFRL, TNK2 and GRB2.</text>
</comment>
<dbReference type="FunFam" id="2.60.40.10:FF:001160">
    <property type="entry name" value="Macrophage colony-stimulating factor 1 receptor"/>
    <property type="match status" value="1"/>
</dbReference>
<feature type="domain" description="Ig-like" evidence="5">
    <location>
        <begin position="105"/>
        <end position="188"/>
    </location>
</feature>
<evidence type="ECO:0000256" key="2">
    <source>
        <dbReference type="ARBA" id="ARBA00019671"/>
    </source>
</evidence>
<dbReference type="FunFam" id="2.60.40.10:FF:001029">
    <property type="entry name" value="Macrophage colony-stimulating factor 1 receptor"/>
    <property type="match status" value="1"/>
</dbReference>
<keyword evidence="4" id="KW-0732">Signal</keyword>
<dbReference type="InterPro" id="IPR003599">
    <property type="entry name" value="Ig_sub"/>
</dbReference>
<evidence type="ECO:0000313" key="7">
    <source>
        <dbReference type="Ensembl" id="ENSRFEP00010020656.1"/>
    </source>
</evidence>
<keyword evidence="6" id="KW-0675">Receptor</keyword>
<dbReference type="SMART" id="SM00408">
    <property type="entry name" value="IGc2"/>
    <property type="match status" value="2"/>
</dbReference>
<dbReference type="GO" id="GO:0002682">
    <property type="term" value="P:regulation of immune system process"/>
    <property type="evidence" value="ECO:0007669"/>
    <property type="project" value="UniProtKB-ARBA"/>
</dbReference>
<dbReference type="PROSITE" id="PS50835">
    <property type="entry name" value="IG_LIKE"/>
    <property type="match status" value="3"/>
</dbReference>
<dbReference type="SMART" id="SM00409">
    <property type="entry name" value="IG"/>
    <property type="match status" value="3"/>
</dbReference>
<dbReference type="Ensembl" id="ENSRFET00010022502.1">
    <property type="protein sequence ID" value="ENSRFEP00010020656.1"/>
    <property type="gene ID" value="ENSRFEG00010013869.1"/>
</dbReference>
<dbReference type="SUPFAM" id="SSF48726">
    <property type="entry name" value="Immunoglobulin"/>
    <property type="match status" value="3"/>
</dbReference>
<dbReference type="FunFam" id="2.60.40.10:FF:001088">
    <property type="entry name" value="Macrophage colony-stimulating factor 1 receptor"/>
    <property type="match status" value="1"/>
</dbReference>
<feature type="domain" description="Ig-like" evidence="5">
    <location>
        <begin position="204"/>
        <end position="295"/>
    </location>
</feature>
<name>A0A671F4U9_RHIFE</name>
<feature type="chain" id="PRO_5044626192" description="Platelet-derived growth factor receptor-like protein" evidence="4">
    <location>
        <begin position="20"/>
        <end position="307"/>
    </location>
</feature>
<dbReference type="Pfam" id="PF00047">
    <property type="entry name" value="ig"/>
    <property type="match status" value="1"/>
</dbReference>
<feature type="domain" description="Ig-like" evidence="5">
    <location>
        <begin position="21"/>
        <end position="86"/>
    </location>
</feature>
<dbReference type="InterPro" id="IPR036179">
    <property type="entry name" value="Ig-like_dom_sf"/>
</dbReference>
<dbReference type="GO" id="GO:0048513">
    <property type="term" value="P:animal organ development"/>
    <property type="evidence" value="ECO:0007669"/>
    <property type="project" value="UniProtKB-ARBA"/>
</dbReference>
<dbReference type="PANTHER" id="PTHR15360:SF4">
    <property type="entry name" value="PROTEIN KINASE DOMAIN-CONTAINING PROTEIN"/>
    <property type="match status" value="1"/>
</dbReference>
<reference evidence="7 8" key="1">
    <citation type="journal article" date="2015" name="Annu Rev Anim Biosci">
        <title>The Genome 10K Project: a way forward.</title>
        <authorList>
            <person name="Koepfli K.P."/>
            <person name="Paten B."/>
            <person name="O'Brien S.J."/>
            <person name="Koepfli K.P."/>
            <person name="Paten B."/>
            <person name="Antunes A."/>
            <person name="Belov K."/>
            <person name="Bustamante C."/>
            <person name="Castoe T.A."/>
            <person name="Clawson H."/>
            <person name="Crawford A.J."/>
            <person name="Diekhans M."/>
            <person name="Distel D."/>
            <person name="Durbin R."/>
            <person name="Earl D."/>
            <person name="Fujita M.K."/>
            <person name="Gamble T."/>
            <person name="Georges A."/>
            <person name="Gemmell N."/>
            <person name="Gilbert M.T."/>
            <person name="Graves J.M."/>
            <person name="Green R.E."/>
            <person name="Hickey G."/>
            <person name="Jarvis E.D."/>
            <person name="Johnson W."/>
            <person name="Komissarov A."/>
            <person name="Korf I."/>
            <person name="Kuhn R."/>
            <person name="Larkin D.M."/>
            <person name="Lewin H."/>
            <person name="Lopez J.V."/>
            <person name="Ma J."/>
            <person name="Marques-Bonet T."/>
            <person name="Miller W."/>
            <person name="Murphy R."/>
            <person name="Pevzner P."/>
            <person name="Shapiro B."/>
            <person name="Steiner C."/>
            <person name="Tamazian G."/>
            <person name="Venkatesh B."/>
            <person name="Wang J."/>
            <person name="Wayne R."/>
            <person name="Wiley E."/>
            <person name="Yang H."/>
            <person name="Zhang G."/>
            <person name="Haussler D."/>
            <person name="Ryder O."/>
            <person name="O'Brien S.J."/>
        </authorList>
    </citation>
    <scope>NUCLEOTIDE SEQUENCE</scope>
</reference>
<evidence type="ECO:0000256" key="4">
    <source>
        <dbReference type="SAM" id="SignalP"/>
    </source>
</evidence>
<reference evidence="7" key="5">
    <citation type="submission" date="2025-05" db="UniProtKB">
        <authorList>
            <consortium name="Ensembl"/>
        </authorList>
    </citation>
    <scope>IDENTIFICATION</scope>
</reference>
<dbReference type="InterPro" id="IPR013783">
    <property type="entry name" value="Ig-like_fold"/>
</dbReference>
<dbReference type="InterPro" id="IPR003598">
    <property type="entry name" value="Ig_sub2"/>
</dbReference>